<feature type="transmembrane region" description="Helical" evidence="1">
    <location>
        <begin position="12"/>
        <end position="34"/>
    </location>
</feature>
<evidence type="ECO:0000313" key="2">
    <source>
        <dbReference type="EMBL" id="GAC27096.1"/>
    </source>
</evidence>
<reference evidence="3" key="1">
    <citation type="journal article" date="2014" name="Environ. Microbiol.">
        <title>Comparative genomics of the marine bacterial genus Glaciecola reveals the high degree of genomic diversity and genomic characteristic for cold adaptation.</title>
        <authorList>
            <person name="Qin Q.L."/>
            <person name="Xie B.B."/>
            <person name="Yu Y."/>
            <person name="Shu Y.L."/>
            <person name="Rong J.C."/>
            <person name="Zhang Y.J."/>
            <person name="Zhao D.L."/>
            <person name="Chen X.L."/>
            <person name="Zhang X.Y."/>
            <person name="Chen B."/>
            <person name="Zhou B.C."/>
            <person name="Zhang Y.Z."/>
        </authorList>
    </citation>
    <scope>NUCLEOTIDE SEQUENCE [LARGE SCALE GENOMIC DNA]</scope>
    <source>
        <strain evidence="3">ACAM 615</strain>
    </source>
</reference>
<dbReference type="AlphaFoldDB" id="K6YSY1"/>
<gene>
    <name evidence="2" type="ORF">GPAL_0215</name>
</gene>
<proteinExistence type="predicted"/>
<evidence type="ECO:0000313" key="3">
    <source>
        <dbReference type="Proteomes" id="UP000006251"/>
    </source>
</evidence>
<keyword evidence="3" id="KW-1185">Reference proteome</keyword>
<sequence length="113" mass="12984">MPFSKEHFQKHKFTYEMLALVCFFLAMIAVYRYIVAHIVAQWLGDAQSISNKPDKEIDCQQSTSLASILLVKKLGKEFLIKTKTVEWVEACGNYANFRCSQGKKYGCKEYAIC</sequence>
<keyword evidence="1" id="KW-1133">Transmembrane helix</keyword>
<comment type="caution">
    <text evidence="2">The sequence shown here is derived from an EMBL/GenBank/DDBJ whole genome shotgun (WGS) entry which is preliminary data.</text>
</comment>
<organism evidence="2 3">
    <name type="scientific">Brumicola pallidula DSM 14239 = ACAM 615</name>
    <dbReference type="NCBI Taxonomy" id="1121922"/>
    <lineage>
        <taxon>Bacteria</taxon>
        <taxon>Pseudomonadati</taxon>
        <taxon>Pseudomonadota</taxon>
        <taxon>Gammaproteobacteria</taxon>
        <taxon>Alteromonadales</taxon>
        <taxon>Alteromonadaceae</taxon>
        <taxon>Brumicola</taxon>
    </lineage>
</organism>
<name>K6YSY1_9ALTE</name>
<dbReference type="Proteomes" id="UP000006251">
    <property type="component" value="Unassembled WGS sequence"/>
</dbReference>
<keyword evidence="1" id="KW-0812">Transmembrane</keyword>
<keyword evidence="1" id="KW-0472">Membrane</keyword>
<dbReference type="OrthoDB" id="9781059at2"/>
<dbReference type="EMBL" id="BAEQ01000004">
    <property type="protein sequence ID" value="GAC27096.1"/>
    <property type="molecule type" value="Genomic_DNA"/>
</dbReference>
<dbReference type="RefSeq" id="WP_006008329.1">
    <property type="nucleotide sequence ID" value="NZ_AUAV01000013.1"/>
</dbReference>
<evidence type="ECO:0000256" key="1">
    <source>
        <dbReference type="SAM" id="Phobius"/>
    </source>
</evidence>
<dbReference type="STRING" id="1121922.GCA_000428905_02469"/>
<protein>
    <submittedName>
        <fullName evidence="2">Uncharacterized protein</fullName>
    </submittedName>
</protein>
<accession>K6YSY1</accession>